<keyword evidence="7" id="KW-1185">Reference proteome</keyword>
<dbReference type="CDD" id="cd07377">
    <property type="entry name" value="WHTH_GntR"/>
    <property type="match status" value="1"/>
</dbReference>
<comment type="caution">
    <text evidence="6">The sequence shown here is derived from an EMBL/GenBank/DDBJ whole genome shotgun (WGS) entry which is preliminary data.</text>
</comment>
<dbReference type="Proteomes" id="UP000294947">
    <property type="component" value="Unassembled WGS sequence"/>
</dbReference>
<name>A0A4R4XV79_9PSEU</name>
<dbReference type="OrthoDB" id="9816161at2"/>
<dbReference type="AlphaFoldDB" id="A0A4R4XV79"/>
<dbReference type="InterPro" id="IPR036390">
    <property type="entry name" value="WH_DNA-bd_sf"/>
</dbReference>
<dbReference type="Pfam" id="PF00392">
    <property type="entry name" value="GntR"/>
    <property type="match status" value="1"/>
</dbReference>
<keyword evidence="2" id="KW-0238">DNA-binding</keyword>
<dbReference type="Gene3D" id="1.20.120.530">
    <property type="entry name" value="GntR ligand-binding domain-like"/>
    <property type="match status" value="1"/>
</dbReference>
<keyword evidence="3" id="KW-0804">Transcription</keyword>
<evidence type="ECO:0000256" key="1">
    <source>
        <dbReference type="ARBA" id="ARBA00023015"/>
    </source>
</evidence>
<dbReference type="SMART" id="SM00345">
    <property type="entry name" value="HTH_GNTR"/>
    <property type="match status" value="1"/>
</dbReference>
<proteinExistence type="predicted"/>
<dbReference type="PANTHER" id="PTHR43537:SF41">
    <property type="entry name" value="TRANSCRIPTIONAL REGULATORY PROTEIN"/>
    <property type="match status" value="1"/>
</dbReference>
<dbReference type="InterPro" id="IPR008920">
    <property type="entry name" value="TF_FadR/GntR_C"/>
</dbReference>
<dbReference type="Pfam" id="PF07729">
    <property type="entry name" value="FCD"/>
    <property type="match status" value="1"/>
</dbReference>
<gene>
    <name evidence="6" type="ORF">E1288_42980</name>
</gene>
<evidence type="ECO:0000256" key="2">
    <source>
        <dbReference type="ARBA" id="ARBA00023125"/>
    </source>
</evidence>
<dbReference type="Gene3D" id="1.10.10.10">
    <property type="entry name" value="Winged helix-like DNA-binding domain superfamily/Winged helix DNA-binding domain"/>
    <property type="match status" value="1"/>
</dbReference>
<dbReference type="EMBL" id="SMKW01000121">
    <property type="protein sequence ID" value="TDD35598.1"/>
    <property type="molecule type" value="Genomic_DNA"/>
</dbReference>
<sequence>MMNSTDSTAPKGHADTAHSAAEPHDPLAQLEAIEVRPAGQEVYEALRREIIRGLPPGTVLRLAPLAERFQISTMPVRSAIARLESEGLVAQRPRRGAIVTDLTVDDFSEIYDIRIALEGVAVRRGCVNLTDEDLVRMRQHHRQLASIKLNDEEDIDRYLSGEWQLHDVCYEAAGRPRLMQLIRMYRRHAERYFRRYLGTRLNIEADVENQGTLLAACEARNPDRAESALRALFDYTTERLAPELAAGTSPKTGPSTT</sequence>
<evidence type="ECO:0000259" key="5">
    <source>
        <dbReference type="PROSITE" id="PS50949"/>
    </source>
</evidence>
<protein>
    <submittedName>
        <fullName evidence="6">GntR family transcriptional regulator</fullName>
    </submittedName>
</protein>
<feature type="compositionally biased region" description="Basic and acidic residues" evidence="4">
    <location>
        <begin position="12"/>
        <end position="22"/>
    </location>
</feature>
<reference evidence="6 7" key="1">
    <citation type="submission" date="2019-03" db="EMBL/GenBank/DDBJ databases">
        <title>Draft genome sequences of novel Actinobacteria.</title>
        <authorList>
            <person name="Sahin N."/>
            <person name="Ay H."/>
            <person name="Saygin H."/>
        </authorList>
    </citation>
    <scope>NUCLEOTIDE SEQUENCE [LARGE SCALE GENOMIC DNA]</scope>
    <source>
        <strain evidence="6 7">7K502</strain>
    </source>
</reference>
<feature type="domain" description="HTH gntR-type" evidence="5">
    <location>
        <begin position="36"/>
        <end position="102"/>
    </location>
</feature>
<dbReference type="InterPro" id="IPR036388">
    <property type="entry name" value="WH-like_DNA-bd_sf"/>
</dbReference>
<dbReference type="SMART" id="SM00895">
    <property type="entry name" value="FCD"/>
    <property type="match status" value="1"/>
</dbReference>
<dbReference type="SUPFAM" id="SSF48008">
    <property type="entry name" value="GntR ligand-binding domain-like"/>
    <property type="match status" value="1"/>
</dbReference>
<keyword evidence="1" id="KW-0805">Transcription regulation</keyword>
<evidence type="ECO:0000313" key="6">
    <source>
        <dbReference type="EMBL" id="TDD35598.1"/>
    </source>
</evidence>
<dbReference type="GO" id="GO:0003677">
    <property type="term" value="F:DNA binding"/>
    <property type="evidence" value="ECO:0007669"/>
    <property type="project" value="UniProtKB-KW"/>
</dbReference>
<dbReference type="PANTHER" id="PTHR43537">
    <property type="entry name" value="TRANSCRIPTIONAL REGULATOR, GNTR FAMILY"/>
    <property type="match status" value="1"/>
</dbReference>
<dbReference type="SUPFAM" id="SSF46785">
    <property type="entry name" value="Winged helix' DNA-binding domain"/>
    <property type="match status" value="1"/>
</dbReference>
<dbReference type="GO" id="GO:0003700">
    <property type="term" value="F:DNA-binding transcription factor activity"/>
    <property type="evidence" value="ECO:0007669"/>
    <property type="project" value="InterPro"/>
</dbReference>
<organism evidence="6 7">
    <name type="scientific">Saccharopolyspora elongata</name>
    <dbReference type="NCBI Taxonomy" id="2530387"/>
    <lineage>
        <taxon>Bacteria</taxon>
        <taxon>Bacillati</taxon>
        <taxon>Actinomycetota</taxon>
        <taxon>Actinomycetes</taxon>
        <taxon>Pseudonocardiales</taxon>
        <taxon>Pseudonocardiaceae</taxon>
        <taxon>Saccharopolyspora</taxon>
    </lineage>
</organism>
<evidence type="ECO:0000256" key="3">
    <source>
        <dbReference type="ARBA" id="ARBA00023163"/>
    </source>
</evidence>
<dbReference type="InterPro" id="IPR000524">
    <property type="entry name" value="Tscrpt_reg_HTH_GntR"/>
</dbReference>
<dbReference type="PROSITE" id="PS50949">
    <property type="entry name" value="HTH_GNTR"/>
    <property type="match status" value="1"/>
</dbReference>
<evidence type="ECO:0000313" key="7">
    <source>
        <dbReference type="Proteomes" id="UP000294947"/>
    </source>
</evidence>
<feature type="region of interest" description="Disordered" evidence="4">
    <location>
        <begin position="1"/>
        <end position="22"/>
    </location>
</feature>
<evidence type="ECO:0000256" key="4">
    <source>
        <dbReference type="SAM" id="MobiDB-lite"/>
    </source>
</evidence>
<accession>A0A4R4XV79</accession>
<dbReference type="InterPro" id="IPR011711">
    <property type="entry name" value="GntR_C"/>
</dbReference>